<organism evidence="2 3">
    <name type="scientific">Protopolystoma xenopodis</name>
    <dbReference type="NCBI Taxonomy" id="117903"/>
    <lineage>
        <taxon>Eukaryota</taxon>
        <taxon>Metazoa</taxon>
        <taxon>Spiralia</taxon>
        <taxon>Lophotrochozoa</taxon>
        <taxon>Platyhelminthes</taxon>
        <taxon>Monogenea</taxon>
        <taxon>Polyopisthocotylea</taxon>
        <taxon>Polystomatidea</taxon>
        <taxon>Polystomatidae</taxon>
        <taxon>Protopolystoma</taxon>
    </lineage>
</organism>
<keyword evidence="3" id="KW-1185">Reference proteome</keyword>
<dbReference type="PANTHER" id="PTHR13162:SF8">
    <property type="entry name" value="CCR4-NOT TRANSCRIPTION COMPLEX SUBUNIT 1"/>
    <property type="match status" value="1"/>
</dbReference>
<gene>
    <name evidence="2" type="ORF">PXEA_LOCUS12291</name>
</gene>
<dbReference type="InterPro" id="IPR032191">
    <property type="entry name" value="CNOT1_CAF1_bind"/>
</dbReference>
<dbReference type="OrthoDB" id="1933107at2759"/>
<protein>
    <recommendedName>
        <fullName evidence="1">CCR4-NOT transcription complex subunit 1 CAF1-binding domain-containing protein</fullName>
    </recommendedName>
</protein>
<dbReference type="GO" id="GO:0000932">
    <property type="term" value="C:P-body"/>
    <property type="evidence" value="ECO:0007669"/>
    <property type="project" value="TreeGrafter"/>
</dbReference>
<evidence type="ECO:0000313" key="2">
    <source>
        <dbReference type="EMBL" id="VEL18851.1"/>
    </source>
</evidence>
<proteinExistence type="predicted"/>
<dbReference type="PANTHER" id="PTHR13162">
    <property type="entry name" value="CCR4-NOT TRANSCRIPTION COMPLEX"/>
    <property type="match status" value="1"/>
</dbReference>
<dbReference type="Gene3D" id="1.25.40.180">
    <property type="match status" value="1"/>
</dbReference>
<dbReference type="Proteomes" id="UP000784294">
    <property type="component" value="Unassembled WGS sequence"/>
</dbReference>
<dbReference type="GO" id="GO:0017148">
    <property type="term" value="P:negative regulation of translation"/>
    <property type="evidence" value="ECO:0007669"/>
    <property type="project" value="InterPro"/>
</dbReference>
<dbReference type="InterPro" id="IPR040398">
    <property type="entry name" value="Not1"/>
</dbReference>
<accession>A0A448WS28</accession>
<dbReference type="EMBL" id="CAAALY010039007">
    <property type="protein sequence ID" value="VEL18851.1"/>
    <property type="molecule type" value="Genomic_DNA"/>
</dbReference>
<reference evidence="2" key="1">
    <citation type="submission" date="2018-11" db="EMBL/GenBank/DDBJ databases">
        <authorList>
            <consortium name="Pathogen Informatics"/>
        </authorList>
    </citation>
    <scope>NUCLEOTIDE SEQUENCE</scope>
</reference>
<feature type="domain" description="CCR4-NOT transcription complex subunit 1 CAF1-binding" evidence="1">
    <location>
        <begin position="120"/>
        <end position="338"/>
    </location>
</feature>
<sequence>MLPNHIANADILVKQLVAAANQKLLIGQPHHQLQNQQQHALHLQQQQHQHHQQQQLLHRLTTGHLGGTYQSGLQIANIAVGSSMTSASGAIGGQLPTGGILGGALQLTCPTPDPPYKPPEQPEEIVSDRVYFLFNNVTKANAKEKSNELISLLEEHGATKSSGSTSVVSEPSHLLSWFAHYLVSKRVVMEHTFHELFSTIVDYVQDRIPEIRLKVMDELMRNIKSLLRNIRIDKDDASARSALKNLGSFLGMISLARNKPLLHDEINLKDLLFEAYHKGPVPQRHVVPFVAKVLRGAVDSIVFALPNPYTMAIIRVLRELYAMPEVTNCIRFEVNYLYIIFC</sequence>
<dbReference type="GO" id="GO:0000288">
    <property type="term" value="P:nuclear-transcribed mRNA catabolic process, deadenylation-dependent decay"/>
    <property type="evidence" value="ECO:0007669"/>
    <property type="project" value="TreeGrafter"/>
</dbReference>
<evidence type="ECO:0000259" key="1">
    <source>
        <dbReference type="Pfam" id="PF16415"/>
    </source>
</evidence>
<dbReference type="Pfam" id="PF16415">
    <property type="entry name" value="CNOT1_CAF1_bind"/>
    <property type="match status" value="1"/>
</dbReference>
<name>A0A448WS28_9PLAT</name>
<dbReference type="GO" id="GO:0060090">
    <property type="term" value="F:molecular adaptor activity"/>
    <property type="evidence" value="ECO:0007669"/>
    <property type="project" value="TreeGrafter"/>
</dbReference>
<dbReference type="GO" id="GO:0030015">
    <property type="term" value="C:CCR4-NOT core complex"/>
    <property type="evidence" value="ECO:0007669"/>
    <property type="project" value="InterPro"/>
</dbReference>
<comment type="caution">
    <text evidence="2">The sequence shown here is derived from an EMBL/GenBank/DDBJ whole genome shotgun (WGS) entry which is preliminary data.</text>
</comment>
<dbReference type="AlphaFoldDB" id="A0A448WS28"/>
<evidence type="ECO:0000313" key="3">
    <source>
        <dbReference type="Proteomes" id="UP000784294"/>
    </source>
</evidence>